<evidence type="ECO:0000313" key="12">
    <source>
        <dbReference type="EMBL" id="EEH59751.1"/>
    </source>
</evidence>
<evidence type="ECO:0000256" key="5">
    <source>
        <dbReference type="ARBA" id="ARBA00022723"/>
    </source>
</evidence>
<evidence type="ECO:0000256" key="2">
    <source>
        <dbReference type="ARBA" id="ARBA00004123"/>
    </source>
</evidence>
<dbReference type="GO" id="GO:0008023">
    <property type="term" value="C:transcription elongation factor complex"/>
    <property type="evidence" value="ECO:0007669"/>
    <property type="project" value="TreeGrafter"/>
</dbReference>
<keyword evidence="10 11" id="KW-0539">Nucleus</keyword>
<dbReference type="PANTHER" id="PTHR20934">
    <property type="entry name" value="TRANSCRIPTION ELONGATION FACTOR 1 HOMOLOG"/>
    <property type="match status" value="1"/>
</dbReference>
<dbReference type="FunFam" id="2.20.25.190:FF:000001">
    <property type="entry name" value="Transcription elongation factor 1 homolog"/>
    <property type="match status" value="1"/>
</dbReference>
<dbReference type="EMBL" id="GG663736">
    <property type="protein sequence ID" value="EEH59751.1"/>
    <property type="molecule type" value="Genomic_DNA"/>
</dbReference>
<dbReference type="eggNOG" id="KOG3214">
    <property type="taxonomic scope" value="Eukaryota"/>
</dbReference>
<evidence type="ECO:0000256" key="3">
    <source>
        <dbReference type="ARBA" id="ARBA00009730"/>
    </source>
</evidence>
<evidence type="ECO:0000256" key="6">
    <source>
        <dbReference type="ARBA" id="ARBA00022771"/>
    </source>
</evidence>
<keyword evidence="9 11" id="KW-0804">Transcription</keyword>
<dbReference type="InterPro" id="IPR038567">
    <property type="entry name" value="T_Elf1_sf"/>
</dbReference>
<dbReference type="Pfam" id="PF05129">
    <property type="entry name" value="Zn_ribbon_Elf1"/>
    <property type="match status" value="1"/>
</dbReference>
<accession>C1MKF3</accession>
<reference evidence="12 13" key="1">
    <citation type="journal article" date="2009" name="Science">
        <title>Green evolution and dynamic adaptations revealed by genomes of the marine picoeukaryotes Micromonas.</title>
        <authorList>
            <person name="Worden A.Z."/>
            <person name="Lee J.H."/>
            <person name="Mock T."/>
            <person name="Rouze P."/>
            <person name="Simmons M.P."/>
            <person name="Aerts A.L."/>
            <person name="Allen A.E."/>
            <person name="Cuvelier M.L."/>
            <person name="Derelle E."/>
            <person name="Everett M.V."/>
            <person name="Foulon E."/>
            <person name="Grimwood J."/>
            <person name="Gundlach H."/>
            <person name="Henrissat B."/>
            <person name="Napoli C."/>
            <person name="McDonald S.M."/>
            <person name="Parker M.S."/>
            <person name="Rombauts S."/>
            <person name="Salamov A."/>
            <person name="Von Dassow P."/>
            <person name="Badger J.H."/>
            <person name="Coutinho P.M."/>
            <person name="Demir E."/>
            <person name="Dubchak I."/>
            <person name="Gentemann C."/>
            <person name="Eikrem W."/>
            <person name="Gready J.E."/>
            <person name="John U."/>
            <person name="Lanier W."/>
            <person name="Lindquist E.A."/>
            <person name="Lucas S."/>
            <person name="Mayer K.F."/>
            <person name="Moreau H."/>
            <person name="Not F."/>
            <person name="Otillar R."/>
            <person name="Panaud O."/>
            <person name="Pangilinan J."/>
            <person name="Paulsen I."/>
            <person name="Piegu B."/>
            <person name="Poliakov A."/>
            <person name="Robbens S."/>
            <person name="Schmutz J."/>
            <person name="Toulza E."/>
            <person name="Wyss T."/>
            <person name="Zelensky A."/>
            <person name="Zhou K."/>
            <person name="Armbrust E.V."/>
            <person name="Bhattacharya D."/>
            <person name="Goodenough U.W."/>
            <person name="Van de Peer Y."/>
            <person name="Grigoriev I.V."/>
        </authorList>
    </citation>
    <scope>NUCLEOTIDE SEQUENCE [LARGE SCALE GENOMIC DNA]</scope>
    <source>
        <strain evidence="12 13">CCMP1545</strain>
    </source>
</reference>
<name>C1MKF3_MICPC</name>
<keyword evidence="5 11" id="KW-0479">Metal-binding</keyword>
<dbReference type="RefSeq" id="XP_003056375.1">
    <property type="nucleotide sequence ID" value="XM_003056329.1"/>
</dbReference>
<dbReference type="OrthoDB" id="445983at2759"/>
<comment type="subcellular location">
    <subcellularLocation>
        <location evidence="2 11">Nucleus</location>
    </subcellularLocation>
</comment>
<dbReference type="Proteomes" id="UP000001876">
    <property type="component" value="Unassembled WGS sequence"/>
</dbReference>
<dbReference type="GO" id="GO:0000993">
    <property type="term" value="F:RNA polymerase II complex binding"/>
    <property type="evidence" value="ECO:0007669"/>
    <property type="project" value="TreeGrafter"/>
</dbReference>
<evidence type="ECO:0000313" key="13">
    <source>
        <dbReference type="Proteomes" id="UP000001876"/>
    </source>
</evidence>
<dbReference type="GeneID" id="9681494"/>
<dbReference type="SUPFAM" id="SSF57783">
    <property type="entry name" value="Zinc beta-ribbon"/>
    <property type="match status" value="1"/>
</dbReference>
<dbReference type="PANTHER" id="PTHR20934:SF0">
    <property type="entry name" value="TRANSCRIPTION ELONGATION FACTOR 1 HOMOLOG"/>
    <property type="match status" value="1"/>
</dbReference>
<dbReference type="KEGG" id="mpp:MICPUCDRAFT_49426"/>
<dbReference type="STRING" id="564608.C1MKF3"/>
<dbReference type="InterPro" id="IPR007808">
    <property type="entry name" value="Elf1"/>
</dbReference>
<evidence type="ECO:0000256" key="1">
    <source>
        <dbReference type="ARBA" id="ARBA00003357"/>
    </source>
</evidence>
<protein>
    <recommendedName>
        <fullName evidence="4 11">Transcription elongation factor 1 homolog</fullName>
    </recommendedName>
</protein>
<evidence type="ECO:0000256" key="8">
    <source>
        <dbReference type="ARBA" id="ARBA00023015"/>
    </source>
</evidence>
<sequence>MGKRKSSKPPPKKVAPKIDTMFTCPFCNHDKAVIAKMDHLTEKGLVLCTICGQKFTSEITHLSEPIDVYSEWIDACEEANM</sequence>
<dbReference type="Gene3D" id="2.20.25.190">
    <property type="match status" value="1"/>
</dbReference>
<keyword evidence="8 11" id="KW-0805">Transcription regulation</keyword>
<evidence type="ECO:0000256" key="4">
    <source>
        <dbReference type="ARBA" id="ARBA00014973"/>
    </source>
</evidence>
<evidence type="ECO:0000256" key="10">
    <source>
        <dbReference type="ARBA" id="ARBA00023242"/>
    </source>
</evidence>
<evidence type="ECO:0000256" key="7">
    <source>
        <dbReference type="ARBA" id="ARBA00022833"/>
    </source>
</evidence>
<evidence type="ECO:0000256" key="11">
    <source>
        <dbReference type="RuleBase" id="RU364033"/>
    </source>
</evidence>
<evidence type="ECO:0000256" key="9">
    <source>
        <dbReference type="ARBA" id="ARBA00023163"/>
    </source>
</evidence>
<dbReference type="GO" id="GO:0008270">
    <property type="term" value="F:zinc ion binding"/>
    <property type="evidence" value="ECO:0007669"/>
    <property type="project" value="UniProtKB-KW"/>
</dbReference>
<keyword evidence="6 11" id="KW-0863">Zinc-finger</keyword>
<comment type="function">
    <text evidence="1 11">Transcription elongation factor implicated in the maintenance of proper chromatin structure in actively transcribed regions.</text>
</comment>
<proteinExistence type="inferred from homology"/>
<keyword evidence="7 11" id="KW-0862">Zinc</keyword>
<gene>
    <name evidence="12" type="ORF">MICPUCDRAFT_49426</name>
</gene>
<dbReference type="OMA" id="PFCNHKQ"/>
<keyword evidence="13" id="KW-1185">Reference proteome</keyword>
<dbReference type="GO" id="GO:0006368">
    <property type="term" value="P:transcription elongation by RNA polymerase II"/>
    <property type="evidence" value="ECO:0007669"/>
    <property type="project" value="TreeGrafter"/>
</dbReference>
<dbReference type="AlphaFoldDB" id="C1MKF3"/>
<organism evidence="13">
    <name type="scientific">Micromonas pusilla (strain CCMP1545)</name>
    <name type="common">Picoplanktonic green alga</name>
    <dbReference type="NCBI Taxonomy" id="564608"/>
    <lineage>
        <taxon>Eukaryota</taxon>
        <taxon>Viridiplantae</taxon>
        <taxon>Chlorophyta</taxon>
        <taxon>Mamiellophyceae</taxon>
        <taxon>Mamiellales</taxon>
        <taxon>Mamiellaceae</taxon>
        <taxon>Micromonas</taxon>
    </lineage>
</organism>
<comment type="similarity">
    <text evidence="3 11">Belongs to the ELOF1 family.</text>
</comment>